<dbReference type="EMBL" id="JAVDQA010000012">
    <property type="protein sequence ID" value="MDR6302229.1"/>
    <property type="molecule type" value="Genomic_DNA"/>
</dbReference>
<name>A0ABU1K9E8_9FLAO</name>
<dbReference type="InterPro" id="IPR011467">
    <property type="entry name" value="DUF1573"/>
</dbReference>
<feature type="signal peptide" evidence="1">
    <location>
        <begin position="1"/>
        <end position="21"/>
    </location>
</feature>
<evidence type="ECO:0000256" key="1">
    <source>
        <dbReference type="SAM" id="SignalP"/>
    </source>
</evidence>
<gene>
    <name evidence="2" type="ORF">GGR31_002908</name>
</gene>
<keyword evidence="3" id="KW-1185">Reference proteome</keyword>
<evidence type="ECO:0008006" key="4">
    <source>
        <dbReference type="Google" id="ProtNLM"/>
    </source>
</evidence>
<reference evidence="2 3" key="1">
    <citation type="submission" date="2023-07" db="EMBL/GenBank/DDBJ databases">
        <title>Genomic Encyclopedia of Type Strains, Phase IV (KMG-IV): sequencing the most valuable type-strain genomes for metagenomic binning, comparative biology and taxonomic classification.</title>
        <authorList>
            <person name="Goeker M."/>
        </authorList>
    </citation>
    <scope>NUCLEOTIDE SEQUENCE [LARGE SCALE GENOMIC DNA]</scope>
    <source>
        <strain evidence="2 3">DSM 102814</strain>
    </source>
</reference>
<protein>
    <recommendedName>
        <fullName evidence="4">DUF1573 domain-containing protein</fullName>
    </recommendedName>
</protein>
<accession>A0ABU1K9E8</accession>
<proteinExistence type="predicted"/>
<dbReference type="PANTHER" id="PTHR37833:SF1">
    <property type="entry name" value="SIGNAL PEPTIDE PROTEIN"/>
    <property type="match status" value="1"/>
</dbReference>
<dbReference type="RefSeq" id="WP_309730647.1">
    <property type="nucleotide sequence ID" value="NZ_JAVDQA010000012.1"/>
</dbReference>
<keyword evidence="1" id="KW-0732">Signal</keyword>
<sequence length="130" mass="14343">MKNLMMVTILFFVGIATYAQAKIKFDSDVVDYGNIEYGSDGVRTFTFTNTGDKPLIIKDVKSTCGCTVPKKPEGEIAPGKTGEIQVKYDTKRPGPIRKTVTVYSNADTPTVPLKIKGYINKKDDKSVLEQ</sequence>
<dbReference type="Gene3D" id="2.60.40.10">
    <property type="entry name" value="Immunoglobulins"/>
    <property type="match status" value="1"/>
</dbReference>
<dbReference type="PANTHER" id="PTHR37833">
    <property type="entry name" value="LIPOPROTEIN-RELATED"/>
    <property type="match status" value="1"/>
</dbReference>
<evidence type="ECO:0000313" key="3">
    <source>
        <dbReference type="Proteomes" id="UP001257659"/>
    </source>
</evidence>
<dbReference type="InterPro" id="IPR013783">
    <property type="entry name" value="Ig-like_fold"/>
</dbReference>
<feature type="chain" id="PRO_5046943298" description="DUF1573 domain-containing protein" evidence="1">
    <location>
        <begin position="22"/>
        <end position="130"/>
    </location>
</feature>
<dbReference type="Proteomes" id="UP001257659">
    <property type="component" value="Unassembled WGS sequence"/>
</dbReference>
<evidence type="ECO:0000313" key="2">
    <source>
        <dbReference type="EMBL" id="MDR6302229.1"/>
    </source>
</evidence>
<organism evidence="2 3">
    <name type="scientific">Mesonia maritima</name>
    <dbReference type="NCBI Taxonomy" id="1793873"/>
    <lineage>
        <taxon>Bacteria</taxon>
        <taxon>Pseudomonadati</taxon>
        <taxon>Bacteroidota</taxon>
        <taxon>Flavobacteriia</taxon>
        <taxon>Flavobacteriales</taxon>
        <taxon>Flavobacteriaceae</taxon>
        <taxon>Mesonia</taxon>
    </lineage>
</organism>
<dbReference type="Pfam" id="PF07610">
    <property type="entry name" value="DUF1573"/>
    <property type="match status" value="1"/>
</dbReference>
<comment type="caution">
    <text evidence="2">The sequence shown here is derived from an EMBL/GenBank/DDBJ whole genome shotgun (WGS) entry which is preliminary data.</text>
</comment>